<evidence type="ECO:0000313" key="2">
    <source>
        <dbReference type="EMBL" id="KAG5581366.1"/>
    </source>
</evidence>
<reference evidence="2 3" key="1">
    <citation type="submission" date="2020-09" db="EMBL/GenBank/DDBJ databases">
        <title>De no assembly of potato wild relative species, Solanum commersonii.</title>
        <authorList>
            <person name="Cho K."/>
        </authorList>
    </citation>
    <scope>NUCLEOTIDE SEQUENCE [LARGE SCALE GENOMIC DNA]</scope>
    <source>
        <strain evidence="2">LZ3.2</strain>
        <tissue evidence="2">Leaf</tissue>
    </source>
</reference>
<proteinExistence type="predicted"/>
<name>A0A9J5X2D0_SOLCO</name>
<feature type="region of interest" description="Disordered" evidence="1">
    <location>
        <begin position="31"/>
        <end position="73"/>
    </location>
</feature>
<feature type="compositionally biased region" description="Polar residues" evidence="1">
    <location>
        <begin position="31"/>
        <end position="60"/>
    </location>
</feature>
<protein>
    <submittedName>
        <fullName evidence="2">Uncharacterized protein</fullName>
    </submittedName>
</protein>
<organism evidence="2 3">
    <name type="scientific">Solanum commersonii</name>
    <name type="common">Commerson's wild potato</name>
    <name type="synonym">Commerson's nightshade</name>
    <dbReference type="NCBI Taxonomy" id="4109"/>
    <lineage>
        <taxon>Eukaryota</taxon>
        <taxon>Viridiplantae</taxon>
        <taxon>Streptophyta</taxon>
        <taxon>Embryophyta</taxon>
        <taxon>Tracheophyta</taxon>
        <taxon>Spermatophyta</taxon>
        <taxon>Magnoliopsida</taxon>
        <taxon>eudicotyledons</taxon>
        <taxon>Gunneridae</taxon>
        <taxon>Pentapetalae</taxon>
        <taxon>asterids</taxon>
        <taxon>lamiids</taxon>
        <taxon>Solanales</taxon>
        <taxon>Solanaceae</taxon>
        <taxon>Solanoideae</taxon>
        <taxon>Solaneae</taxon>
        <taxon>Solanum</taxon>
    </lineage>
</organism>
<evidence type="ECO:0000256" key="1">
    <source>
        <dbReference type="SAM" id="MobiDB-lite"/>
    </source>
</evidence>
<gene>
    <name evidence="2" type="ORF">H5410_051993</name>
</gene>
<keyword evidence="3" id="KW-1185">Reference proteome</keyword>
<dbReference type="EMBL" id="JACXVP010000010">
    <property type="protein sequence ID" value="KAG5581366.1"/>
    <property type="molecule type" value="Genomic_DNA"/>
</dbReference>
<accession>A0A9J5X2D0</accession>
<dbReference type="Proteomes" id="UP000824120">
    <property type="component" value="Chromosome 10"/>
</dbReference>
<sequence length="92" mass="10373">MGVIDSDYKPLRNMIMRWWTTIQSFATRLRQNQANNDITTKKGLSTGATTTHTNQQPNQEHLSRPGCSFPNTALKASSLSRNFDDSEVQSVE</sequence>
<dbReference type="AlphaFoldDB" id="A0A9J5X2D0"/>
<evidence type="ECO:0000313" key="3">
    <source>
        <dbReference type="Proteomes" id="UP000824120"/>
    </source>
</evidence>
<comment type="caution">
    <text evidence="2">The sequence shown here is derived from an EMBL/GenBank/DDBJ whole genome shotgun (WGS) entry which is preliminary data.</text>
</comment>